<comment type="caution">
    <text evidence="7">The sequence shown here is derived from an EMBL/GenBank/DDBJ whole genome shotgun (WGS) entry which is preliminary data.</text>
</comment>
<reference evidence="7 8" key="1">
    <citation type="submission" date="2019-03" db="EMBL/GenBank/DDBJ databases">
        <title>Freshwater and sediment microbial communities from various areas in North America, analyzing microbe dynamics in response to fracking.</title>
        <authorList>
            <person name="Lamendella R."/>
        </authorList>
    </citation>
    <scope>NUCLEOTIDE SEQUENCE [LARGE SCALE GENOMIC DNA]</scope>
    <source>
        <strain evidence="7 8">175.2</strain>
    </source>
</reference>
<organism evidence="7 8">
    <name type="scientific">Martelella mediterranea</name>
    <dbReference type="NCBI Taxonomy" id="293089"/>
    <lineage>
        <taxon>Bacteria</taxon>
        <taxon>Pseudomonadati</taxon>
        <taxon>Pseudomonadota</taxon>
        <taxon>Alphaproteobacteria</taxon>
        <taxon>Hyphomicrobiales</taxon>
        <taxon>Aurantimonadaceae</taxon>
        <taxon>Martelella</taxon>
    </lineage>
</organism>
<protein>
    <recommendedName>
        <fullName evidence="1">pyridoxal kinase</fullName>
        <ecNumber evidence="1">2.7.1.35</ecNumber>
    </recommendedName>
</protein>
<dbReference type="PANTHER" id="PTHR10534:SF2">
    <property type="entry name" value="PYRIDOXAL KINASE"/>
    <property type="match status" value="1"/>
</dbReference>
<evidence type="ECO:0000256" key="2">
    <source>
        <dbReference type="ARBA" id="ARBA00022679"/>
    </source>
</evidence>
<evidence type="ECO:0000313" key="8">
    <source>
        <dbReference type="Proteomes" id="UP000295097"/>
    </source>
</evidence>
<dbReference type="RefSeq" id="WP_132309762.1">
    <property type="nucleotide sequence ID" value="NZ_SMAR01000007.1"/>
</dbReference>
<dbReference type="Proteomes" id="UP000295097">
    <property type="component" value="Unassembled WGS sequence"/>
</dbReference>
<dbReference type="OrthoDB" id="9800808at2"/>
<keyword evidence="4 7" id="KW-0418">Kinase</keyword>
<evidence type="ECO:0000313" key="7">
    <source>
        <dbReference type="EMBL" id="TCT41069.1"/>
    </source>
</evidence>
<dbReference type="GO" id="GO:0009443">
    <property type="term" value="P:pyridoxal 5'-phosphate salvage"/>
    <property type="evidence" value="ECO:0007669"/>
    <property type="project" value="InterPro"/>
</dbReference>
<dbReference type="Pfam" id="PF08543">
    <property type="entry name" value="Phos_pyr_kin"/>
    <property type="match status" value="1"/>
</dbReference>
<dbReference type="EMBL" id="SMAR01000007">
    <property type="protein sequence ID" value="TCT41069.1"/>
    <property type="molecule type" value="Genomic_DNA"/>
</dbReference>
<keyword evidence="3" id="KW-0547">Nucleotide-binding</keyword>
<dbReference type="AlphaFoldDB" id="A0A4R3NZJ1"/>
<dbReference type="InterPro" id="IPR013749">
    <property type="entry name" value="PM/HMP-P_kinase-1"/>
</dbReference>
<dbReference type="GO" id="GO:0008478">
    <property type="term" value="F:pyridoxal kinase activity"/>
    <property type="evidence" value="ECO:0007669"/>
    <property type="project" value="UniProtKB-EC"/>
</dbReference>
<dbReference type="GO" id="GO:0005524">
    <property type="term" value="F:ATP binding"/>
    <property type="evidence" value="ECO:0007669"/>
    <property type="project" value="UniProtKB-KW"/>
</dbReference>
<dbReference type="CDD" id="cd01173">
    <property type="entry name" value="pyridoxal_pyridoxamine_kinase"/>
    <property type="match status" value="1"/>
</dbReference>
<proteinExistence type="predicted"/>
<dbReference type="InterPro" id="IPR004625">
    <property type="entry name" value="PyrdxlKinase"/>
</dbReference>
<accession>A0A4R3NZJ1</accession>
<dbReference type="PANTHER" id="PTHR10534">
    <property type="entry name" value="PYRIDOXAL KINASE"/>
    <property type="match status" value="1"/>
</dbReference>
<keyword evidence="5" id="KW-0067">ATP-binding</keyword>
<feature type="domain" description="Pyridoxamine kinase/Phosphomethylpyrimidine kinase" evidence="6">
    <location>
        <begin position="94"/>
        <end position="255"/>
    </location>
</feature>
<gene>
    <name evidence="7" type="ORF">EDC90_100744</name>
</gene>
<dbReference type="InterPro" id="IPR029056">
    <property type="entry name" value="Ribokinase-like"/>
</dbReference>
<evidence type="ECO:0000256" key="3">
    <source>
        <dbReference type="ARBA" id="ARBA00022741"/>
    </source>
</evidence>
<keyword evidence="8" id="KW-1185">Reference proteome</keyword>
<dbReference type="GO" id="GO:0005829">
    <property type="term" value="C:cytosol"/>
    <property type="evidence" value="ECO:0007669"/>
    <property type="project" value="TreeGrafter"/>
</dbReference>
<sequence>MIENPGGAVIAISSHVMRGSVGNRAIVFALETLGFGAWSVPTIVLPYHPGHGRSTPLRFDDTAFALALEELGKSRWTGEIRGIVSGYLSTPQQADAIAALVNRLRTDKPDLPYLCDPVIGDEKGLYVTEETASAIRDTLIPLATIATPNRFELGWLTGSTTDDNTALMKAALMLGPAEVAVTSAHAMLKEGVAALYVNERHALLAEHAHIDNPPNGLGDLFSALFLAARLEGIAPEEALEKTTASVFSVLSHARRNGSDELLLEQNTASLRAPLAKVGIRQLMHPSRRRKRI</sequence>
<evidence type="ECO:0000256" key="5">
    <source>
        <dbReference type="ARBA" id="ARBA00022840"/>
    </source>
</evidence>
<evidence type="ECO:0000256" key="4">
    <source>
        <dbReference type="ARBA" id="ARBA00022777"/>
    </source>
</evidence>
<dbReference type="SUPFAM" id="SSF53613">
    <property type="entry name" value="Ribokinase-like"/>
    <property type="match status" value="1"/>
</dbReference>
<name>A0A4R3NZJ1_9HYPH</name>
<dbReference type="EC" id="2.7.1.35" evidence="1"/>
<dbReference type="Gene3D" id="3.40.1190.20">
    <property type="match status" value="1"/>
</dbReference>
<keyword evidence="2" id="KW-0808">Transferase</keyword>
<evidence type="ECO:0000259" key="6">
    <source>
        <dbReference type="Pfam" id="PF08543"/>
    </source>
</evidence>
<evidence type="ECO:0000256" key="1">
    <source>
        <dbReference type="ARBA" id="ARBA00012104"/>
    </source>
</evidence>
<dbReference type="NCBIfam" id="TIGR00687">
    <property type="entry name" value="pyridox_kin"/>
    <property type="match status" value="1"/>
</dbReference>